<evidence type="ECO:0000256" key="8">
    <source>
        <dbReference type="SAM" id="Phobius"/>
    </source>
</evidence>
<organism evidence="10 11">
    <name type="scientific">Thermomonas carbonis</name>
    <dbReference type="NCBI Taxonomy" id="1463158"/>
    <lineage>
        <taxon>Bacteria</taxon>
        <taxon>Pseudomonadati</taxon>
        <taxon>Pseudomonadota</taxon>
        <taxon>Gammaproteobacteria</taxon>
        <taxon>Lysobacterales</taxon>
        <taxon>Lysobacteraceae</taxon>
        <taxon>Thermomonas</taxon>
    </lineage>
</organism>
<comment type="subcellular location">
    <subcellularLocation>
        <location evidence="1">Cell membrane</location>
        <topology evidence="1">Single-pass membrane protein</topology>
    </subcellularLocation>
</comment>
<keyword evidence="5 8" id="KW-1133">Transmembrane helix</keyword>
<feature type="transmembrane region" description="Helical" evidence="8">
    <location>
        <begin position="21"/>
        <end position="46"/>
    </location>
</feature>
<dbReference type="GO" id="GO:0005886">
    <property type="term" value="C:plasma membrane"/>
    <property type="evidence" value="ECO:0007669"/>
    <property type="project" value="UniProtKB-SubCell"/>
</dbReference>
<evidence type="ECO:0000256" key="6">
    <source>
        <dbReference type="ARBA" id="ARBA00023136"/>
    </source>
</evidence>
<feature type="domain" description="OmpA-like" evidence="9">
    <location>
        <begin position="85"/>
        <end position="217"/>
    </location>
</feature>
<evidence type="ECO:0000256" key="1">
    <source>
        <dbReference type="ARBA" id="ARBA00004162"/>
    </source>
</evidence>
<dbReference type="Proteomes" id="UP000515804">
    <property type="component" value="Chromosome"/>
</dbReference>
<dbReference type="InterPro" id="IPR050330">
    <property type="entry name" value="Bact_OuterMem_StrucFunc"/>
</dbReference>
<evidence type="ECO:0000256" key="7">
    <source>
        <dbReference type="PROSITE-ProRule" id="PRU00473"/>
    </source>
</evidence>
<evidence type="ECO:0000313" key="11">
    <source>
        <dbReference type="Proteomes" id="UP000515804"/>
    </source>
</evidence>
<keyword evidence="4 8" id="KW-0812">Transmembrane</keyword>
<evidence type="ECO:0000256" key="2">
    <source>
        <dbReference type="ARBA" id="ARBA00008914"/>
    </source>
</evidence>
<dbReference type="EMBL" id="CP060719">
    <property type="protein sequence ID" value="QNN70616.1"/>
    <property type="molecule type" value="Genomic_DNA"/>
</dbReference>
<dbReference type="PANTHER" id="PTHR30329:SF21">
    <property type="entry name" value="LIPOPROTEIN YIAD-RELATED"/>
    <property type="match status" value="1"/>
</dbReference>
<dbReference type="InterPro" id="IPR025713">
    <property type="entry name" value="MotB-like_N_dom"/>
</dbReference>
<accession>A0A7G9SRZ1</accession>
<dbReference type="PANTHER" id="PTHR30329">
    <property type="entry name" value="STATOR ELEMENT OF FLAGELLAR MOTOR COMPLEX"/>
    <property type="match status" value="1"/>
</dbReference>
<comment type="similarity">
    <text evidence="2">Belongs to the MotB family.</text>
</comment>
<keyword evidence="11" id="KW-1185">Reference proteome</keyword>
<evidence type="ECO:0000256" key="4">
    <source>
        <dbReference type="ARBA" id="ARBA00022692"/>
    </source>
</evidence>
<dbReference type="SUPFAM" id="SSF103088">
    <property type="entry name" value="OmpA-like"/>
    <property type="match status" value="1"/>
</dbReference>
<keyword evidence="3" id="KW-1003">Cell membrane</keyword>
<dbReference type="Pfam" id="PF13677">
    <property type="entry name" value="MotB_plug"/>
    <property type="match status" value="1"/>
</dbReference>
<dbReference type="PROSITE" id="PS51123">
    <property type="entry name" value="OMPA_2"/>
    <property type="match status" value="1"/>
</dbReference>
<keyword evidence="6 7" id="KW-0472">Membrane</keyword>
<dbReference type="Gene3D" id="3.30.1330.60">
    <property type="entry name" value="OmpA-like domain"/>
    <property type="match status" value="1"/>
</dbReference>
<gene>
    <name evidence="10" type="ORF">H9L16_03095</name>
</gene>
<name>A0A7G9SRZ1_9GAMM</name>
<protein>
    <submittedName>
        <fullName evidence="10">OmpA family protein</fullName>
    </submittedName>
</protein>
<evidence type="ECO:0000259" key="9">
    <source>
        <dbReference type="PROSITE" id="PS51123"/>
    </source>
</evidence>
<sequence>MLGTINRKRSRGKSDGEKPFWISYADLMTAMMTLFLAAMAVTMVAITRDVQQEKAKEVVRAEEIREMCKELGEAFNTHPHIRVDCADNRISFGEAGRFAHNDYHLPPEVGASLADLVPVVLKSADGELGRKWLKQIIIEGFTDTDGSYLYNLDLSLRRSEWVMCMLLDPTKNMQLDLSPQQLQRVRDLFLAGGVSFNNAKENKDESRRVELRLQFYGLDEPGGLGNDRPKFRSPTEDRCMLQ</sequence>
<dbReference type="RefSeq" id="WP_187553132.1">
    <property type="nucleotide sequence ID" value="NZ_BMZL01000001.1"/>
</dbReference>
<dbReference type="InterPro" id="IPR006665">
    <property type="entry name" value="OmpA-like"/>
</dbReference>
<evidence type="ECO:0000256" key="5">
    <source>
        <dbReference type="ARBA" id="ARBA00022989"/>
    </source>
</evidence>
<proteinExistence type="inferred from homology"/>
<dbReference type="AlphaFoldDB" id="A0A7G9SRZ1"/>
<dbReference type="InterPro" id="IPR036737">
    <property type="entry name" value="OmpA-like_sf"/>
</dbReference>
<dbReference type="KEGG" id="tcn:H9L16_03095"/>
<reference evidence="10 11" key="1">
    <citation type="submission" date="2020-08" db="EMBL/GenBank/DDBJ databases">
        <title>Genome sequence of Thermomonas carbonis KCTC 42013T.</title>
        <authorList>
            <person name="Hyun D.-W."/>
            <person name="Bae J.-W."/>
        </authorList>
    </citation>
    <scope>NUCLEOTIDE SEQUENCE [LARGE SCALE GENOMIC DNA]</scope>
    <source>
        <strain evidence="10 11">KCTC 42013</strain>
    </source>
</reference>
<evidence type="ECO:0000313" key="10">
    <source>
        <dbReference type="EMBL" id="QNN70616.1"/>
    </source>
</evidence>
<evidence type="ECO:0000256" key="3">
    <source>
        <dbReference type="ARBA" id="ARBA00022475"/>
    </source>
</evidence>